<organism evidence="2 3">
    <name type="scientific">turkey adenovirus 4</name>
    <dbReference type="NCBI Taxonomy" id="1408257"/>
    <lineage>
        <taxon>Viruses</taxon>
        <taxon>Varidnaviria</taxon>
        <taxon>Bamfordvirae</taxon>
        <taxon>Preplasmiviricota</taxon>
        <taxon>Polisuviricotina</taxon>
        <taxon>Pharingeaviricetes</taxon>
        <taxon>Rowavirales</taxon>
        <taxon>Adenoviridae</taxon>
        <taxon>Aviadenovirus</taxon>
        <taxon>Aviadenovirus gallopavoquartum</taxon>
        <taxon>Turkey aviadenovirus C</taxon>
    </lineage>
</organism>
<dbReference type="OrthoDB" id="28783at10239"/>
<name>U5NEJ8_9ADEN</name>
<dbReference type="EMBL" id="KF477312">
    <property type="protein sequence ID" value="AGX93318.1"/>
    <property type="molecule type" value="Genomic_DNA"/>
</dbReference>
<dbReference type="RefSeq" id="YP_008719837.1">
    <property type="nucleotide sequence ID" value="NC_022612.1"/>
</dbReference>
<keyword evidence="1" id="KW-1133">Transmembrane helix</keyword>
<feature type="transmembrane region" description="Helical" evidence="1">
    <location>
        <begin position="16"/>
        <end position="39"/>
    </location>
</feature>
<sequence length="160" mass="17705">MPVCSDSVMQVRCGRVGMVLTTAAVGSIHCCSVICSYLYLCGDLGKLTYVLIMFGCCTFLVTTGLILIVAVWKLTESQSSKIKYPSRRTSVLRKISRFPFGSSARWTISSNPVYVRAPNRPLPPVPEREAPVLTFCDQEEDIYGSSSSEDHTYAELETFV</sequence>
<proteinExistence type="predicted"/>
<protein>
    <submittedName>
        <fullName evidence="2">ORF20A</fullName>
    </submittedName>
</protein>
<dbReference type="KEGG" id="vg:17401000"/>
<evidence type="ECO:0000313" key="3">
    <source>
        <dbReference type="Proteomes" id="UP000161081"/>
    </source>
</evidence>
<evidence type="ECO:0000313" key="2">
    <source>
        <dbReference type="EMBL" id="AGX93318.1"/>
    </source>
</evidence>
<dbReference type="GeneID" id="17401000"/>
<dbReference type="Proteomes" id="UP000161081">
    <property type="component" value="Segment"/>
</dbReference>
<reference evidence="2 3" key="1">
    <citation type="journal article" date="2014" name="J. Gen. Virol.">
        <title>Whole-genome sequences of two turkey adenovirus types reveal the existence of two unknown lineages that merit the establishment of novel species within the genus Aviadenovirus.</title>
        <authorList>
            <person name="Marek A."/>
            <person name="Ballmann M.Z."/>
            <person name="Kosiol C."/>
            <person name="Harrach B."/>
            <person name="Schlotterer C."/>
            <person name="Hess M."/>
        </authorList>
    </citation>
    <scope>NUCLEOTIDE SEQUENCE [LARGE SCALE GENOMIC DNA]</scope>
    <source>
        <strain evidence="2">TNI1</strain>
    </source>
</reference>
<keyword evidence="1" id="KW-0472">Membrane</keyword>
<keyword evidence="3" id="KW-1185">Reference proteome</keyword>
<keyword evidence="1" id="KW-0812">Transmembrane</keyword>
<evidence type="ECO:0000256" key="1">
    <source>
        <dbReference type="SAM" id="Phobius"/>
    </source>
</evidence>
<accession>U5NEJ8</accession>
<feature type="transmembrane region" description="Helical" evidence="1">
    <location>
        <begin position="51"/>
        <end position="72"/>
    </location>
</feature>